<evidence type="ECO:0000256" key="1">
    <source>
        <dbReference type="SAM" id="SignalP"/>
    </source>
</evidence>
<keyword evidence="3" id="KW-1185">Reference proteome</keyword>
<feature type="signal peptide" evidence="1">
    <location>
        <begin position="1"/>
        <end position="22"/>
    </location>
</feature>
<reference evidence="2 3" key="1">
    <citation type="submission" date="2016-12" db="EMBL/GenBank/DDBJ databases">
        <title>Izhakiella australiana sp. nov. of genus Izhakiella isolated from Australian desert.</title>
        <authorList>
            <person name="Ji M."/>
        </authorList>
    </citation>
    <scope>NUCLEOTIDE SEQUENCE [LARGE SCALE GENOMIC DNA]</scope>
    <source>
        <strain evidence="2 3">D4N98</strain>
    </source>
</reference>
<sequence length="169" mass="19621">MLKNKLVIVLPLLLAGCTMSNSQLKRAYANHYYQDPAYVAAYKQKTETMSVNQLADYGAEFDKQKMRGQKRMQLDKFIYIENIHSEDNKVIYNYSLTDAWNALSASDRLEKQTNMQKDLTYRTCSLKTVQLAQKKGLEEVHNYYTAYPDKIAFTLRSNLQMCRQAGFTD</sequence>
<protein>
    <recommendedName>
        <fullName evidence="4">Lipoprotein</fullName>
    </recommendedName>
</protein>
<dbReference type="Proteomes" id="UP000190667">
    <property type="component" value="Unassembled WGS sequence"/>
</dbReference>
<proteinExistence type="predicted"/>
<dbReference type="EMBL" id="MRUL01000001">
    <property type="protein sequence ID" value="OON42226.1"/>
    <property type="molecule type" value="Genomic_DNA"/>
</dbReference>
<name>A0A1S8YTR4_9GAMM</name>
<accession>A0A1S8YTR4</accession>
<keyword evidence="1" id="KW-0732">Signal</keyword>
<comment type="caution">
    <text evidence="2">The sequence shown here is derived from an EMBL/GenBank/DDBJ whole genome shotgun (WGS) entry which is preliminary data.</text>
</comment>
<organism evidence="2 3">
    <name type="scientific">Izhakiella australiensis</name>
    <dbReference type="NCBI Taxonomy" id="1926881"/>
    <lineage>
        <taxon>Bacteria</taxon>
        <taxon>Pseudomonadati</taxon>
        <taxon>Pseudomonadota</taxon>
        <taxon>Gammaproteobacteria</taxon>
        <taxon>Enterobacterales</taxon>
        <taxon>Erwiniaceae</taxon>
        <taxon>Izhakiella</taxon>
    </lineage>
</organism>
<evidence type="ECO:0000313" key="3">
    <source>
        <dbReference type="Proteomes" id="UP000190667"/>
    </source>
</evidence>
<evidence type="ECO:0008006" key="4">
    <source>
        <dbReference type="Google" id="ProtNLM"/>
    </source>
</evidence>
<gene>
    <name evidence="2" type="ORF">BTJ39_02870</name>
</gene>
<dbReference type="OrthoDB" id="6466583at2"/>
<feature type="chain" id="PRO_5012707109" description="Lipoprotein" evidence="1">
    <location>
        <begin position="23"/>
        <end position="169"/>
    </location>
</feature>
<dbReference type="AlphaFoldDB" id="A0A1S8YTR4"/>
<evidence type="ECO:0000313" key="2">
    <source>
        <dbReference type="EMBL" id="OON42226.1"/>
    </source>
</evidence>
<dbReference type="PROSITE" id="PS51257">
    <property type="entry name" value="PROKAR_LIPOPROTEIN"/>
    <property type="match status" value="1"/>
</dbReference>